<sequence length="97" mass="10751">MLARERGLMMRELVAELAGATPTVDELRERARRAEEYVQQHLAPELAESDPALAADTWTAMEACAAPEAPPARALASCRRGSPDGGPGRQYRRHRRR</sequence>
<evidence type="ECO:0000313" key="2">
    <source>
        <dbReference type="EMBL" id="RKN50948.1"/>
    </source>
</evidence>
<dbReference type="EMBL" id="RBAK01000001">
    <property type="protein sequence ID" value="RKN50948.1"/>
    <property type="molecule type" value="Genomic_DNA"/>
</dbReference>
<keyword evidence="3" id="KW-1185">Reference proteome</keyword>
<comment type="caution">
    <text evidence="2">The sequence shown here is derived from an EMBL/GenBank/DDBJ whole genome shotgun (WGS) entry which is preliminary data.</text>
</comment>
<organism evidence="2 3">
    <name type="scientific">Micromonospora endolithica</name>
    <dbReference type="NCBI Taxonomy" id="230091"/>
    <lineage>
        <taxon>Bacteria</taxon>
        <taxon>Bacillati</taxon>
        <taxon>Actinomycetota</taxon>
        <taxon>Actinomycetes</taxon>
        <taxon>Micromonosporales</taxon>
        <taxon>Micromonosporaceae</taxon>
        <taxon>Micromonospora</taxon>
    </lineage>
</organism>
<dbReference type="AlphaFoldDB" id="A0A3A9ZRQ0"/>
<accession>A0A3A9ZRQ0</accession>
<evidence type="ECO:0000313" key="3">
    <source>
        <dbReference type="Proteomes" id="UP000281726"/>
    </source>
</evidence>
<reference evidence="2 3" key="1">
    <citation type="journal article" date="2004" name="Syst. Appl. Microbiol.">
        <title>Cryptoendolithic actinomycetes from antarctic sandstone rock samples: Micromonospora endolithica sp. nov. and two isolates related to Micromonospora coerulea Jensen 1932.</title>
        <authorList>
            <person name="Hirsch P."/>
            <person name="Mevs U."/>
            <person name="Kroppenstedt R.M."/>
            <person name="Schumann P."/>
            <person name="Stackebrandt E."/>
        </authorList>
    </citation>
    <scope>NUCLEOTIDE SEQUENCE [LARGE SCALE GENOMIC DNA]</scope>
    <source>
        <strain evidence="2 3">JCM 12677</strain>
    </source>
</reference>
<evidence type="ECO:0000256" key="1">
    <source>
        <dbReference type="SAM" id="MobiDB-lite"/>
    </source>
</evidence>
<dbReference type="Proteomes" id="UP000281726">
    <property type="component" value="Unassembled WGS sequence"/>
</dbReference>
<gene>
    <name evidence="2" type="ORF">D7223_04210</name>
</gene>
<proteinExistence type="predicted"/>
<name>A0A3A9ZRQ0_9ACTN</name>
<protein>
    <submittedName>
        <fullName evidence="2">Uncharacterized protein</fullName>
    </submittedName>
</protein>
<feature type="region of interest" description="Disordered" evidence="1">
    <location>
        <begin position="69"/>
        <end position="97"/>
    </location>
</feature>